<dbReference type="InterPro" id="IPR000515">
    <property type="entry name" value="MetI-like"/>
</dbReference>
<feature type="transmembrane region" description="Helical" evidence="7">
    <location>
        <begin position="175"/>
        <end position="205"/>
    </location>
</feature>
<feature type="transmembrane region" description="Helical" evidence="7">
    <location>
        <begin position="283"/>
        <end position="305"/>
    </location>
</feature>
<dbReference type="PANTHER" id="PTHR43005:SF1">
    <property type="entry name" value="SPERMIDINE_PUTRESCINE TRANSPORT SYSTEM PERMEASE PROTEIN"/>
    <property type="match status" value="1"/>
</dbReference>
<keyword evidence="11" id="KW-1185">Reference proteome</keyword>
<evidence type="ECO:0000259" key="9">
    <source>
        <dbReference type="PROSITE" id="PS50928"/>
    </source>
</evidence>
<evidence type="ECO:0000256" key="8">
    <source>
        <dbReference type="SAM" id="MobiDB-lite"/>
    </source>
</evidence>
<sequence>MMTVDMRERRPEAQSRSGETAGGAARRQARERRRLSWLTSGPLIVVLLLLLVFPFVFNIWVSLTGWQINQGDWWKAPWIGLDNYQDALTDSRLWGSLLRTSLVTLVCVLVEGGIGLVLALCFAEKFRGRALLMGVTIVPMMILPVVNGFIFFMLFQSDGPVNDILRTDKAWLNDPWSALFVVALSDIYQWTPLMFLIMLAGYNAVPPNLRSAATVLGASRWQEFRYVVLPLMRPVIVIALIIRAIEAFKLFDPVFILTGGGPGTSTETISVYLYKVAFNDFRLGYAAALALVVLILLSIVGMRAVEQVEGRVKSQKEETVDE</sequence>
<keyword evidence="3" id="KW-1003">Cell membrane</keyword>
<evidence type="ECO:0000256" key="1">
    <source>
        <dbReference type="ARBA" id="ARBA00004651"/>
    </source>
</evidence>
<feature type="region of interest" description="Disordered" evidence="8">
    <location>
        <begin position="1"/>
        <end position="27"/>
    </location>
</feature>
<proteinExistence type="inferred from homology"/>
<dbReference type="EMBL" id="BAABKN010000019">
    <property type="protein sequence ID" value="GAA4743160.1"/>
    <property type="molecule type" value="Genomic_DNA"/>
</dbReference>
<dbReference type="CDD" id="cd06261">
    <property type="entry name" value="TM_PBP2"/>
    <property type="match status" value="1"/>
</dbReference>
<evidence type="ECO:0000313" key="10">
    <source>
        <dbReference type="EMBL" id="GAA4743160.1"/>
    </source>
</evidence>
<evidence type="ECO:0000313" key="11">
    <source>
        <dbReference type="Proteomes" id="UP001499882"/>
    </source>
</evidence>
<dbReference type="PROSITE" id="PS50928">
    <property type="entry name" value="ABC_TM1"/>
    <property type="match status" value="1"/>
</dbReference>
<evidence type="ECO:0000256" key="5">
    <source>
        <dbReference type="ARBA" id="ARBA00022989"/>
    </source>
</evidence>
<feature type="compositionally biased region" description="Basic and acidic residues" evidence="8">
    <location>
        <begin position="1"/>
        <end position="13"/>
    </location>
</feature>
<dbReference type="InterPro" id="IPR035906">
    <property type="entry name" value="MetI-like_sf"/>
</dbReference>
<feature type="transmembrane region" description="Helical" evidence="7">
    <location>
        <begin position="130"/>
        <end position="155"/>
    </location>
</feature>
<keyword evidence="6 7" id="KW-0472">Membrane</keyword>
<keyword evidence="4 7" id="KW-0812">Transmembrane</keyword>
<organism evidence="10 11">
    <name type="scientific">Nocardioides endophyticus</name>
    <dbReference type="NCBI Taxonomy" id="1353775"/>
    <lineage>
        <taxon>Bacteria</taxon>
        <taxon>Bacillati</taxon>
        <taxon>Actinomycetota</taxon>
        <taxon>Actinomycetes</taxon>
        <taxon>Propionibacteriales</taxon>
        <taxon>Nocardioidaceae</taxon>
        <taxon>Nocardioides</taxon>
    </lineage>
</organism>
<reference evidence="11" key="1">
    <citation type="journal article" date="2019" name="Int. J. Syst. Evol. Microbiol.">
        <title>The Global Catalogue of Microorganisms (GCM) 10K type strain sequencing project: providing services to taxonomists for standard genome sequencing and annotation.</title>
        <authorList>
            <consortium name="The Broad Institute Genomics Platform"/>
            <consortium name="The Broad Institute Genome Sequencing Center for Infectious Disease"/>
            <person name="Wu L."/>
            <person name="Ma J."/>
        </authorList>
    </citation>
    <scope>NUCLEOTIDE SEQUENCE [LARGE SCALE GENOMIC DNA]</scope>
    <source>
        <strain evidence="11">JCM 18532</strain>
    </source>
</reference>
<evidence type="ECO:0000256" key="7">
    <source>
        <dbReference type="RuleBase" id="RU363032"/>
    </source>
</evidence>
<accession>A0ABP8Z0X0</accession>
<evidence type="ECO:0000256" key="2">
    <source>
        <dbReference type="ARBA" id="ARBA00022448"/>
    </source>
</evidence>
<evidence type="ECO:0000256" key="3">
    <source>
        <dbReference type="ARBA" id="ARBA00022475"/>
    </source>
</evidence>
<protein>
    <submittedName>
        <fullName evidence="10">Sugar ABC transporter permease</fullName>
    </submittedName>
</protein>
<name>A0ABP8Z0X0_9ACTN</name>
<dbReference type="Proteomes" id="UP001499882">
    <property type="component" value="Unassembled WGS sequence"/>
</dbReference>
<feature type="transmembrane region" description="Helical" evidence="7">
    <location>
        <begin position="226"/>
        <end position="245"/>
    </location>
</feature>
<feature type="transmembrane region" description="Helical" evidence="7">
    <location>
        <begin position="102"/>
        <end position="123"/>
    </location>
</feature>
<feature type="transmembrane region" description="Helical" evidence="7">
    <location>
        <begin position="35"/>
        <end position="57"/>
    </location>
</feature>
<keyword evidence="5 7" id="KW-1133">Transmembrane helix</keyword>
<dbReference type="PANTHER" id="PTHR43005">
    <property type="entry name" value="BLR7065 PROTEIN"/>
    <property type="match status" value="1"/>
</dbReference>
<dbReference type="Pfam" id="PF00528">
    <property type="entry name" value="BPD_transp_1"/>
    <property type="match status" value="1"/>
</dbReference>
<gene>
    <name evidence="10" type="ORF">GCM10023350_29830</name>
</gene>
<comment type="caution">
    <text evidence="10">The sequence shown here is derived from an EMBL/GenBank/DDBJ whole genome shotgun (WGS) entry which is preliminary data.</text>
</comment>
<evidence type="ECO:0000256" key="4">
    <source>
        <dbReference type="ARBA" id="ARBA00022692"/>
    </source>
</evidence>
<feature type="domain" description="ABC transmembrane type-1" evidence="9">
    <location>
        <begin position="97"/>
        <end position="304"/>
    </location>
</feature>
<keyword evidence="2 7" id="KW-0813">Transport</keyword>
<dbReference type="Gene3D" id="1.10.3720.10">
    <property type="entry name" value="MetI-like"/>
    <property type="match status" value="1"/>
</dbReference>
<comment type="similarity">
    <text evidence="7">Belongs to the binding-protein-dependent transport system permease family.</text>
</comment>
<evidence type="ECO:0000256" key="6">
    <source>
        <dbReference type="ARBA" id="ARBA00023136"/>
    </source>
</evidence>
<dbReference type="SUPFAM" id="SSF161098">
    <property type="entry name" value="MetI-like"/>
    <property type="match status" value="1"/>
</dbReference>
<comment type="subcellular location">
    <subcellularLocation>
        <location evidence="1 7">Cell membrane</location>
        <topology evidence="1 7">Multi-pass membrane protein</topology>
    </subcellularLocation>
</comment>